<sequence>MGHDQRDTLKDYWSRDEQYYTPFYHNTMVRDRFFHNSYGIPKRTWKWTKKLLFHLLDMTITNAYLLHKSCGGKMNTKRRSMLYFCKKCDVALSVVDCYEKRHARVRV</sequence>
<dbReference type="InParanoid" id="A0A2J7QR63"/>
<reference evidence="1 2" key="1">
    <citation type="submission" date="2017-12" db="EMBL/GenBank/DDBJ databases">
        <title>Hemimetabolous genomes reveal molecular basis of termite eusociality.</title>
        <authorList>
            <person name="Harrison M.C."/>
            <person name="Jongepier E."/>
            <person name="Robertson H.M."/>
            <person name="Arning N."/>
            <person name="Bitard-Feildel T."/>
            <person name="Chao H."/>
            <person name="Childers C.P."/>
            <person name="Dinh H."/>
            <person name="Doddapaneni H."/>
            <person name="Dugan S."/>
            <person name="Gowin J."/>
            <person name="Greiner C."/>
            <person name="Han Y."/>
            <person name="Hu H."/>
            <person name="Hughes D.S.T."/>
            <person name="Huylmans A.-K."/>
            <person name="Kemena C."/>
            <person name="Kremer L.P.M."/>
            <person name="Lee S.L."/>
            <person name="Lopez-Ezquerra A."/>
            <person name="Mallet L."/>
            <person name="Monroy-Kuhn J.M."/>
            <person name="Moser A."/>
            <person name="Murali S.C."/>
            <person name="Muzny D.M."/>
            <person name="Otani S."/>
            <person name="Piulachs M.-D."/>
            <person name="Poelchau M."/>
            <person name="Qu J."/>
            <person name="Schaub F."/>
            <person name="Wada-Katsumata A."/>
            <person name="Worley K.C."/>
            <person name="Xie Q."/>
            <person name="Ylla G."/>
            <person name="Poulsen M."/>
            <person name="Gibbs R.A."/>
            <person name="Schal C."/>
            <person name="Richards S."/>
            <person name="Belles X."/>
            <person name="Korb J."/>
            <person name="Bornberg-Bauer E."/>
        </authorList>
    </citation>
    <scope>NUCLEOTIDE SEQUENCE [LARGE SCALE GENOMIC DNA]</scope>
    <source>
        <tissue evidence="1">Whole body</tissue>
    </source>
</reference>
<proteinExistence type="predicted"/>
<comment type="caution">
    <text evidence="1">The sequence shown here is derived from an EMBL/GenBank/DDBJ whole genome shotgun (WGS) entry which is preliminary data.</text>
</comment>
<name>A0A2J7QR63_9NEOP</name>
<evidence type="ECO:0000313" key="1">
    <source>
        <dbReference type="EMBL" id="PNF31084.1"/>
    </source>
</evidence>
<keyword evidence="2" id="KW-1185">Reference proteome</keyword>
<dbReference type="Proteomes" id="UP000235965">
    <property type="component" value="Unassembled WGS sequence"/>
</dbReference>
<accession>A0A2J7QR63</accession>
<gene>
    <name evidence="1" type="ORF">B7P43_G16282</name>
</gene>
<dbReference type="AlphaFoldDB" id="A0A2J7QR63"/>
<evidence type="ECO:0008006" key="3">
    <source>
        <dbReference type="Google" id="ProtNLM"/>
    </source>
</evidence>
<dbReference type="EMBL" id="NEVH01011929">
    <property type="protein sequence ID" value="PNF31084.1"/>
    <property type="molecule type" value="Genomic_DNA"/>
</dbReference>
<protein>
    <recommendedName>
        <fullName evidence="3">PiggyBac transposable element-derived protein domain-containing protein</fullName>
    </recommendedName>
</protein>
<organism evidence="1 2">
    <name type="scientific">Cryptotermes secundus</name>
    <dbReference type="NCBI Taxonomy" id="105785"/>
    <lineage>
        <taxon>Eukaryota</taxon>
        <taxon>Metazoa</taxon>
        <taxon>Ecdysozoa</taxon>
        <taxon>Arthropoda</taxon>
        <taxon>Hexapoda</taxon>
        <taxon>Insecta</taxon>
        <taxon>Pterygota</taxon>
        <taxon>Neoptera</taxon>
        <taxon>Polyneoptera</taxon>
        <taxon>Dictyoptera</taxon>
        <taxon>Blattodea</taxon>
        <taxon>Blattoidea</taxon>
        <taxon>Termitoidae</taxon>
        <taxon>Kalotermitidae</taxon>
        <taxon>Cryptotermitinae</taxon>
        <taxon>Cryptotermes</taxon>
    </lineage>
</organism>
<evidence type="ECO:0000313" key="2">
    <source>
        <dbReference type="Proteomes" id="UP000235965"/>
    </source>
</evidence>